<organism evidence="6 7">
    <name type="scientific">Agromyces neolithicus</name>
    <dbReference type="NCBI Taxonomy" id="269420"/>
    <lineage>
        <taxon>Bacteria</taxon>
        <taxon>Bacillati</taxon>
        <taxon>Actinomycetota</taxon>
        <taxon>Actinomycetes</taxon>
        <taxon>Micrococcales</taxon>
        <taxon>Microbacteriaceae</taxon>
        <taxon>Agromyces</taxon>
    </lineage>
</organism>
<dbReference type="Pfam" id="PF00005">
    <property type="entry name" value="ABC_tran"/>
    <property type="match status" value="2"/>
</dbReference>
<feature type="region of interest" description="Disordered" evidence="4">
    <location>
        <begin position="129"/>
        <end position="149"/>
    </location>
</feature>
<evidence type="ECO:0000259" key="5">
    <source>
        <dbReference type="PROSITE" id="PS50893"/>
    </source>
</evidence>
<name>A0ABN2M9E9_9MICO</name>
<evidence type="ECO:0000313" key="7">
    <source>
        <dbReference type="Proteomes" id="UP001500002"/>
    </source>
</evidence>
<dbReference type="SUPFAM" id="SSF52540">
    <property type="entry name" value="P-loop containing nucleoside triphosphate hydrolases"/>
    <property type="match status" value="2"/>
</dbReference>
<keyword evidence="7" id="KW-1185">Reference proteome</keyword>
<dbReference type="InterPro" id="IPR003593">
    <property type="entry name" value="AAA+_ATPase"/>
</dbReference>
<evidence type="ECO:0000256" key="2">
    <source>
        <dbReference type="ARBA" id="ARBA00022741"/>
    </source>
</evidence>
<feature type="domain" description="ABC transporter" evidence="5">
    <location>
        <begin position="11"/>
        <end position="311"/>
    </location>
</feature>
<proteinExistence type="predicted"/>
<comment type="caution">
    <text evidence="6">The sequence shown here is derived from an EMBL/GenBank/DDBJ whole genome shotgun (WGS) entry which is preliminary data.</text>
</comment>
<dbReference type="Gene3D" id="3.40.50.300">
    <property type="entry name" value="P-loop containing nucleotide triphosphate hydrolases"/>
    <property type="match status" value="2"/>
</dbReference>
<dbReference type="PROSITE" id="PS50893">
    <property type="entry name" value="ABC_TRANSPORTER_2"/>
    <property type="match status" value="2"/>
</dbReference>
<protein>
    <submittedName>
        <fullName evidence="6">ABC-F family ATP-binding cassette domain-containing protein</fullName>
    </submittedName>
</protein>
<keyword evidence="1" id="KW-0677">Repeat</keyword>
<reference evidence="6 7" key="1">
    <citation type="journal article" date="2019" name="Int. J. Syst. Evol. Microbiol.">
        <title>The Global Catalogue of Microorganisms (GCM) 10K type strain sequencing project: providing services to taxonomists for standard genome sequencing and annotation.</title>
        <authorList>
            <consortium name="The Broad Institute Genomics Platform"/>
            <consortium name="The Broad Institute Genome Sequencing Center for Infectious Disease"/>
            <person name="Wu L."/>
            <person name="Ma J."/>
        </authorList>
    </citation>
    <scope>NUCLEOTIDE SEQUENCE [LARGE SCALE GENOMIC DNA]</scope>
    <source>
        <strain evidence="6 7">JCM 14322</strain>
    </source>
</reference>
<sequence>MAVHVSHSNYLRADGLSASYTDRRVFADLSFSVNAGERLGLIGENGAGKSTLLRLMASAAAGEERADVPSAAPSDAHGRITRPLRTGLLAQELPFDAADRVGDVLEAALAEVRAIERELDAAAAALADPHAGRGGAQRHSETPPEVSMRVASGAATRPTADPADRYAAALDAAERAEVWTADSRRDELLDGLGVGHLGLDRRIDELSGGQRSRFALAALLLSAPDALLLDEATNHLDDGASEFLESRLRAWRGPVLFASHDRAFLDRVATSVLDLDPARRAHGATADGTVFGGGFSEFLAVKADERARWQRQFDDEQQQLLRLRREVADGARHVAHGRAATDNDKFIRHFKGEKVDQAVSRRVRSAEQRLATLEREQVGKPPAPLAFAGIPSGSHALDDQAGLLLRLSDVAVDGRLDLAALSVAPVTRLLVTGANGAGKSTLLSVLAGTLGVDRGIVHRRKGLRVQLLEQDVRFADPSRSPRELYERVLGERRAELVPLGSLGLISARDESRALGVLSVGQQRRLALSLVIARPPHVFLLDEPTNHLSLALATDLEEALGTYPGAVVIASHDRWLRRRWTGERLELAAGRAAALAPAV</sequence>
<evidence type="ECO:0000313" key="6">
    <source>
        <dbReference type="EMBL" id="GAA1816137.1"/>
    </source>
</evidence>
<evidence type="ECO:0000256" key="1">
    <source>
        <dbReference type="ARBA" id="ARBA00022737"/>
    </source>
</evidence>
<keyword evidence="3 6" id="KW-0067">ATP-binding</keyword>
<dbReference type="PANTHER" id="PTHR19211">
    <property type="entry name" value="ATP-BINDING TRANSPORT PROTEIN-RELATED"/>
    <property type="match status" value="1"/>
</dbReference>
<keyword evidence="2" id="KW-0547">Nucleotide-binding</keyword>
<dbReference type="Proteomes" id="UP001500002">
    <property type="component" value="Unassembled WGS sequence"/>
</dbReference>
<dbReference type="RefSeq" id="WP_344296883.1">
    <property type="nucleotide sequence ID" value="NZ_BAAANJ010000014.1"/>
</dbReference>
<dbReference type="EMBL" id="BAAANJ010000014">
    <property type="protein sequence ID" value="GAA1816137.1"/>
    <property type="molecule type" value="Genomic_DNA"/>
</dbReference>
<accession>A0ABN2M9E9</accession>
<dbReference type="SMART" id="SM00382">
    <property type="entry name" value="AAA"/>
    <property type="match status" value="2"/>
</dbReference>
<feature type="domain" description="ABC transporter" evidence="5">
    <location>
        <begin position="405"/>
        <end position="597"/>
    </location>
</feature>
<evidence type="ECO:0000256" key="3">
    <source>
        <dbReference type="ARBA" id="ARBA00022840"/>
    </source>
</evidence>
<dbReference type="InterPro" id="IPR050611">
    <property type="entry name" value="ABCF"/>
</dbReference>
<gene>
    <name evidence="6" type="ORF">GCM10009749_27410</name>
</gene>
<dbReference type="PANTHER" id="PTHR19211:SF14">
    <property type="entry name" value="ATP-BINDING CASSETTE SUB-FAMILY F MEMBER 1"/>
    <property type="match status" value="1"/>
</dbReference>
<dbReference type="GO" id="GO:0005524">
    <property type="term" value="F:ATP binding"/>
    <property type="evidence" value="ECO:0007669"/>
    <property type="project" value="UniProtKB-KW"/>
</dbReference>
<dbReference type="PROSITE" id="PS00211">
    <property type="entry name" value="ABC_TRANSPORTER_1"/>
    <property type="match status" value="2"/>
</dbReference>
<dbReference type="InterPro" id="IPR017871">
    <property type="entry name" value="ABC_transporter-like_CS"/>
</dbReference>
<evidence type="ECO:0000256" key="4">
    <source>
        <dbReference type="SAM" id="MobiDB-lite"/>
    </source>
</evidence>
<dbReference type="InterPro" id="IPR003439">
    <property type="entry name" value="ABC_transporter-like_ATP-bd"/>
</dbReference>
<dbReference type="InterPro" id="IPR027417">
    <property type="entry name" value="P-loop_NTPase"/>
</dbReference>